<dbReference type="PANTHER" id="PTHR42681:SF1">
    <property type="entry name" value="MALONYL-COA-ACYL CARRIER PROTEIN TRANSACYLASE, MITOCHONDRIAL"/>
    <property type="match status" value="1"/>
</dbReference>
<gene>
    <name evidence="9" type="primary">fabD</name>
    <name evidence="9" type="ordered locus">wcw_1188</name>
</gene>
<dbReference type="InterPro" id="IPR024925">
    <property type="entry name" value="Malonyl_CoA-ACP_transAc"/>
</dbReference>
<proteinExistence type="inferred from homology"/>
<evidence type="ECO:0000256" key="7">
    <source>
        <dbReference type="PIRSR" id="PIRSR000446-1"/>
    </source>
</evidence>
<comment type="similarity">
    <text evidence="6">Belongs to the fabD family.</text>
</comment>
<dbReference type="GO" id="GO:0004314">
    <property type="term" value="F:[acyl-carrier-protein] S-malonyltransferase activity"/>
    <property type="evidence" value="ECO:0007669"/>
    <property type="project" value="UniProtKB-EC"/>
</dbReference>
<dbReference type="Gene3D" id="3.30.70.250">
    <property type="entry name" value="Malonyl-CoA ACP transacylase, ACP-binding"/>
    <property type="match status" value="1"/>
</dbReference>
<dbReference type="AlphaFoldDB" id="D6YWN4"/>
<dbReference type="RefSeq" id="WP_013182258.1">
    <property type="nucleotide sequence ID" value="NC_014225.1"/>
</dbReference>
<organism evidence="9 10">
    <name type="scientific">Waddlia chondrophila (strain ATCC VR-1470 / WSU 86-1044)</name>
    <dbReference type="NCBI Taxonomy" id="716544"/>
    <lineage>
        <taxon>Bacteria</taxon>
        <taxon>Pseudomonadati</taxon>
        <taxon>Chlamydiota</taxon>
        <taxon>Chlamydiia</taxon>
        <taxon>Parachlamydiales</taxon>
        <taxon>Waddliaceae</taxon>
        <taxon>Waddlia</taxon>
    </lineage>
</organism>
<dbReference type="InterPro" id="IPR001227">
    <property type="entry name" value="Ac_transferase_dom_sf"/>
</dbReference>
<name>D6YWN4_WADCW</name>
<reference evidence="9 10" key="1">
    <citation type="journal article" date="2010" name="PLoS ONE">
        <title>The Waddlia genome: a window into chlamydial biology.</title>
        <authorList>
            <person name="Bertelli C."/>
            <person name="Collyn F."/>
            <person name="Croxatto A."/>
            <person name="Ruckert C."/>
            <person name="Polkinghorne A."/>
            <person name="Kebbi-Beghdadi C."/>
            <person name="Goesmann A."/>
            <person name="Vaughan L."/>
            <person name="Greub G."/>
        </authorList>
    </citation>
    <scope>NUCLEOTIDE SEQUENCE [LARGE SCALE GENOMIC DNA]</scope>
    <source>
        <strain evidence="10">ATCC VR-1470 / WSU 86-1044</strain>
    </source>
</reference>
<feature type="active site" evidence="7">
    <location>
        <position position="202"/>
    </location>
</feature>
<dbReference type="EMBL" id="CP001928">
    <property type="protein sequence ID" value="ADI38545.1"/>
    <property type="molecule type" value="Genomic_DNA"/>
</dbReference>
<evidence type="ECO:0000256" key="6">
    <source>
        <dbReference type="PIRNR" id="PIRNR000446"/>
    </source>
</evidence>
<comment type="catalytic activity">
    <reaction evidence="5 6">
        <text>holo-[ACP] + malonyl-CoA = malonyl-[ACP] + CoA</text>
        <dbReference type="Rhea" id="RHEA:41792"/>
        <dbReference type="Rhea" id="RHEA-COMP:9623"/>
        <dbReference type="Rhea" id="RHEA-COMP:9685"/>
        <dbReference type="ChEBI" id="CHEBI:57287"/>
        <dbReference type="ChEBI" id="CHEBI:57384"/>
        <dbReference type="ChEBI" id="CHEBI:64479"/>
        <dbReference type="ChEBI" id="CHEBI:78449"/>
        <dbReference type="EC" id="2.3.1.39"/>
    </reaction>
</comment>
<dbReference type="InterPro" id="IPR014043">
    <property type="entry name" value="Acyl_transferase_dom"/>
</dbReference>
<evidence type="ECO:0000313" key="10">
    <source>
        <dbReference type="Proteomes" id="UP000001505"/>
    </source>
</evidence>
<dbReference type="KEGG" id="wch:wcw_1188"/>
<dbReference type="GO" id="GO:0006633">
    <property type="term" value="P:fatty acid biosynthetic process"/>
    <property type="evidence" value="ECO:0007669"/>
    <property type="project" value="TreeGrafter"/>
</dbReference>
<dbReference type="STRING" id="716544.wcw_1188"/>
<dbReference type="PIRSF" id="PIRSF000446">
    <property type="entry name" value="Mct"/>
    <property type="match status" value="1"/>
</dbReference>
<dbReference type="eggNOG" id="COG0331">
    <property type="taxonomic scope" value="Bacteria"/>
</dbReference>
<evidence type="ECO:0000256" key="2">
    <source>
        <dbReference type="ARBA" id="ARBA00018953"/>
    </source>
</evidence>
<dbReference type="OrthoDB" id="9805460at2"/>
<evidence type="ECO:0000256" key="4">
    <source>
        <dbReference type="ARBA" id="ARBA00023315"/>
    </source>
</evidence>
<keyword evidence="10" id="KW-1185">Reference proteome</keyword>
<evidence type="ECO:0000259" key="8">
    <source>
        <dbReference type="SMART" id="SM00827"/>
    </source>
</evidence>
<evidence type="ECO:0000256" key="3">
    <source>
        <dbReference type="ARBA" id="ARBA00022679"/>
    </source>
</evidence>
<dbReference type="InterPro" id="IPR016036">
    <property type="entry name" value="Malonyl_transacylase_ACP-bd"/>
</dbReference>
<dbReference type="InterPro" id="IPR004410">
    <property type="entry name" value="Malonyl_CoA-ACP_transAc_FabD"/>
</dbReference>
<accession>D6YWN4</accession>
<keyword evidence="4 6" id="KW-0012">Acyltransferase</keyword>
<evidence type="ECO:0000256" key="1">
    <source>
        <dbReference type="ARBA" id="ARBA00013258"/>
    </source>
</evidence>
<dbReference type="HOGENOM" id="CLU_030558_0_1_0"/>
<dbReference type="GO" id="GO:0005829">
    <property type="term" value="C:cytosol"/>
    <property type="evidence" value="ECO:0007669"/>
    <property type="project" value="TreeGrafter"/>
</dbReference>
<evidence type="ECO:0000256" key="5">
    <source>
        <dbReference type="ARBA" id="ARBA00048462"/>
    </source>
</evidence>
<keyword evidence="3 6" id="KW-0808">Transferase</keyword>
<feature type="domain" description="Malonyl-CoA:ACP transacylase (MAT)" evidence="8">
    <location>
        <begin position="7"/>
        <end position="298"/>
    </location>
</feature>
<dbReference type="InterPro" id="IPR050858">
    <property type="entry name" value="Mal-CoA-ACP_Trans/PKS_FabD"/>
</dbReference>
<dbReference type="EC" id="2.3.1.39" evidence="1 6"/>
<dbReference type="SUPFAM" id="SSF55048">
    <property type="entry name" value="Probable ACP-binding domain of malonyl-CoA ACP transacylase"/>
    <property type="match status" value="1"/>
</dbReference>
<dbReference type="PANTHER" id="PTHR42681">
    <property type="entry name" value="MALONYL-COA-ACYL CARRIER PROTEIN TRANSACYLASE, MITOCHONDRIAL"/>
    <property type="match status" value="1"/>
</dbReference>
<dbReference type="Gene3D" id="3.40.366.10">
    <property type="entry name" value="Malonyl-Coenzyme A Acyl Carrier Protein, domain 2"/>
    <property type="match status" value="1"/>
</dbReference>
<dbReference type="NCBIfam" id="TIGR00128">
    <property type="entry name" value="fabD"/>
    <property type="match status" value="1"/>
</dbReference>
<dbReference type="SUPFAM" id="SSF52151">
    <property type="entry name" value="FabD/lysophospholipase-like"/>
    <property type="match status" value="1"/>
</dbReference>
<protein>
    <recommendedName>
        <fullName evidence="2 6">Malonyl CoA-acyl carrier protein transacylase</fullName>
        <ecNumber evidence="1 6">2.3.1.39</ecNumber>
    </recommendedName>
</protein>
<dbReference type="FunFam" id="3.30.70.250:FF:000001">
    <property type="entry name" value="Malonyl CoA-acyl carrier protein transacylase"/>
    <property type="match status" value="1"/>
</dbReference>
<dbReference type="SMART" id="SM00827">
    <property type="entry name" value="PKS_AT"/>
    <property type="match status" value="1"/>
</dbReference>
<sequence>MKNIAFLFPGQGAQYPGMGKDFYESYQTARAVFEEANERLNRDLASIILNGPEETLTETRNSQVGIYVVSIAILRVLSELFPEMEPSICAGLSLGEYTAATSAGYLSFDDGLPLVQARGQFMNEACESTQGAMAVILGLSPAQVEQIVKSVNLPNDLWAANFNCPGQVVVSGTRKGIDAAAIAAKSMGAKRVLPLQVHGAFHSGLMLDAQKRLAEYVNGTAFGEPKAELVMNVTGEIVEEASVVRDLLISQVSSPVKWQQGIETIEKRGIDLYVEMGPGKALAGFNKRIGVQAPTISVEKIEEIKQLEEALRCGNF</sequence>
<dbReference type="Pfam" id="PF00698">
    <property type="entry name" value="Acyl_transf_1"/>
    <property type="match status" value="1"/>
</dbReference>
<evidence type="ECO:0000313" key="9">
    <source>
        <dbReference type="EMBL" id="ADI38545.1"/>
    </source>
</evidence>
<dbReference type="InterPro" id="IPR016035">
    <property type="entry name" value="Acyl_Trfase/lysoPLipase"/>
</dbReference>
<feature type="active site" evidence="7">
    <location>
        <position position="93"/>
    </location>
</feature>
<dbReference type="Proteomes" id="UP000001505">
    <property type="component" value="Chromosome"/>
</dbReference>